<feature type="compositionally biased region" description="Polar residues" evidence="1">
    <location>
        <begin position="177"/>
        <end position="187"/>
    </location>
</feature>
<dbReference type="GO" id="GO:0046540">
    <property type="term" value="C:U4/U6 x U5 tri-snRNP complex"/>
    <property type="evidence" value="ECO:0007669"/>
    <property type="project" value="InterPro"/>
</dbReference>
<reference evidence="2 3" key="1">
    <citation type="submission" date="2021-06" db="EMBL/GenBank/DDBJ databases">
        <title>Caerostris extrusa draft genome.</title>
        <authorList>
            <person name="Kono N."/>
            <person name="Arakawa K."/>
        </authorList>
    </citation>
    <scope>NUCLEOTIDE SEQUENCE [LARGE SCALE GENOMIC DNA]</scope>
</reference>
<dbReference type="InterPro" id="IPR045347">
    <property type="entry name" value="HIND"/>
</dbReference>
<evidence type="ECO:0000256" key="1">
    <source>
        <dbReference type="SAM" id="MobiDB-lite"/>
    </source>
</evidence>
<feature type="compositionally biased region" description="Basic residues" evidence="1">
    <location>
        <begin position="1"/>
        <end position="21"/>
    </location>
</feature>
<keyword evidence="3" id="KW-1185">Reference proteome</keyword>
<feature type="compositionally biased region" description="Basic and acidic residues" evidence="1">
    <location>
        <begin position="88"/>
        <end position="98"/>
    </location>
</feature>
<proteinExistence type="predicted"/>
<dbReference type="Pfam" id="PF19252">
    <property type="entry name" value="HIND"/>
    <property type="match status" value="1"/>
</dbReference>
<feature type="region of interest" description="Disordered" evidence="1">
    <location>
        <begin position="147"/>
        <end position="225"/>
    </location>
</feature>
<feature type="compositionally biased region" description="Basic residues" evidence="1">
    <location>
        <begin position="31"/>
        <end position="44"/>
    </location>
</feature>
<name>A0AAV4X7X6_CAEEX</name>
<dbReference type="AlphaFoldDB" id="A0AAV4X7X6"/>
<protein>
    <submittedName>
        <fullName evidence="2">Uncharacterized protein</fullName>
    </submittedName>
</protein>
<comment type="caution">
    <text evidence="2">The sequence shown here is derived from an EMBL/GenBank/DDBJ whole genome shotgun (WGS) entry which is preliminary data.</text>
</comment>
<evidence type="ECO:0000313" key="3">
    <source>
        <dbReference type="Proteomes" id="UP001054945"/>
    </source>
</evidence>
<gene>
    <name evidence="2" type="primary">SART1</name>
    <name evidence="2" type="ORF">CEXT_4881</name>
</gene>
<dbReference type="EMBL" id="BPLR01017276">
    <property type="protein sequence ID" value="GIY89969.1"/>
    <property type="molecule type" value="Genomic_DNA"/>
</dbReference>
<accession>A0AAV4X7X6</accession>
<feature type="compositionally biased region" description="Basic and acidic residues" evidence="1">
    <location>
        <begin position="166"/>
        <end position="176"/>
    </location>
</feature>
<organism evidence="2 3">
    <name type="scientific">Caerostris extrusa</name>
    <name type="common">Bark spider</name>
    <name type="synonym">Caerostris bankana</name>
    <dbReference type="NCBI Taxonomy" id="172846"/>
    <lineage>
        <taxon>Eukaryota</taxon>
        <taxon>Metazoa</taxon>
        <taxon>Ecdysozoa</taxon>
        <taxon>Arthropoda</taxon>
        <taxon>Chelicerata</taxon>
        <taxon>Arachnida</taxon>
        <taxon>Araneae</taxon>
        <taxon>Araneomorphae</taxon>
        <taxon>Entelegynae</taxon>
        <taxon>Araneoidea</taxon>
        <taxon>Araneidae</taxon>
        <taxon>Caerostris</taxon>
    </lineage>
</organism>
<sequence length="290" mass="33286">MGSSKKHKEKRDKKKHKRERSRSREKDRESHKRSHKSSHRREKHRSPELGSPSNDFQLTKRRRISGEEEILTENKNQRPNISDDEFDVDKLLDSKLSENPEFSAAIKRSSRKRKYDELKKRNVFVENEDSLERFATEQLLEEHGVQDINVKSSHSPAAAEFSQKLSLEDVRIKEEPGSNSELNEPQPSRSTSNSKHRSKSSTKLLDSGNESPERQESQSSLSIEETNKLRAKLGLKPLDVTVETSDVQNEEKEISKPAAEIFVKTENIKKLRKTKGLADSDSEDESAAAW</sequence>
<feature type="region of interest" description="Disordered" evidence="1">
    <location>
        <begin position="1"/>
        <end position="121"/>
    </location>
</feature>
<dbReference type="Proteomes" id="UP001054945">
    <property type="component" value="Unassembled WGS sequence"/>
</dbReference>
<evidence type="ECO:0000313" key="2">
    <source>
        <dbReference type="EMBL" id="GIY89969.1"/>
    </source>
</evidence>
<dbReference type="GO" id="GO:0000398">
    <property type="term" value="P:mRNA splicing, via spliceosome"/>
    <property type="evidence" value="ECO:0007669"/>
    <property type="project" value="InterPro"/>
</dbReference>